<name>A0A0F9G9A5_9ZZZZ</name>
<sequence length="81" mass="9246">MRRRKICTLLSLVFIYIIFLNTNNSLTIKVESNTQINIEYVRASQAGGGGYIMDLEASYFWEEISTSSTQMTISTFTDGYQ</sequence>
<proteinExistence type="predicted"/>
<reference evidence="1" key="1">
    <citation type="journal article" date="2015" name="Nature">
        <title>Complex archaea that bridge the gap between prokaryotes and eukaryotes.</title>
        <authorList>
            <person name="Spang A."/>
            <person name="Saw J.H."/>
            <person name="Jorgensen S.L."/>
            <person name="Zaremba-Niedzwiedzka K."/>
            <person name="Martijn J."/>
            <person name="Lind A.E."/>
            <person name="van Eijk R."/>
            <person name="Schleper C."/>
            <person name="Guy L."/>
            <person name="Ettema T.J."/>
        </authorList>
    </citation>
    <scope>NUCLEOTIDE SEQUENCE</scope>
</reference>
<comment type="caution">
    <text evidence="1">The sequence shown here is derived from an EMBL/GenBank/DDBJ whole genome shotgun (WGS) entry which is preliminary data.</text>
</comment>
<dbReference type="AlphaFoldDB" id="A0A0F9G9A5"/>
<accession>A0A0F9G9A5</accession>
<protein>
    <submittedName>
        <fullName evidence="1">Uncharacterized protein</fullName>
    </submittedName>
</protein>
<gene>
    <name evidence="1" type="ORF">LCGC14_2148160</name>
</gene>
<organism evidence="1">
    <name type="scientific">marine sediment metagenome</name>
    <dbReference type="NCBI Taxonomy" id="412755"/>
    <lineage>
        <taxon>unclassified sequences</taxon>
        <taxon>metagenomes</taxon>
        <taxon>ecological metagenomes</taxon>
    </lineage>
</organism>
<dbReference type="EMBL" id="LAZR01027308">
    <property type="protein sequence ID" value="KKL66120.1"/>
    <property type="molecule type" value="Genomic_DNA"/>
</dbReference>
<evidence type="ECO:0000313" key="1">
    <source>
        <dbReference type="EMBL" id="KKL66120.1"/>
    </source>
</evidence>